<dbReference type="Gene3D" id="3.30.1120.10">
    <property type="match status" value="1"/>
</dbReference>
<dbReference type="Pfam" id="PF00884">
    <property type="entry name" value="Sulfatase"/>
    <property type="match status" value="1"/>
</dbReference>
<dbReference type="PANTHER" id="PTHR42693">
    <property type="entry name" value="ARYLSULFATASE FAMILY MEMBER"/>
    <property type="match status" value="1"/>
</dbReference>
<dbReference type="Proteomes" id="UP001528411">
    <property type="component" value="Unassembled WGS sequence"/>
</dbReference>
<name>A0ABT5FB56_9GAMM</name>
<organism evidence="4 5">
    <name type="scientific">Psychrosphaera algicola</name>
    <dbReference type="NCBI Taxonomy" id="3023714"/>
    <lineage>
        <taxon>Bacteria</taxon>
        <taxon>Pseudomonadati</taxon>
        <taxon>Pseudomonadota</taxon>
        <taxon>Gammaproteobacteria</taxon>
        <taxon>Alteromonadales</taxon>
        <taxon>Pseudoalteromonadaceae</taxon>
        <taxon>Psychrosphaera</taxon>
    </lineage>
</organism>
<evidence type="ECO:0000313" key="5">
    <source>
        <dbReference type="Proteomes" id="UP001528411"/>
    </source>
</evidence>
<sequence>MPEENQGQYTHDLFTQEALSYVGNAKPDKPFFLYLAYTIPHAPLTVPEDSQLEYRDLGWPKRKMNTKGHYKHDAEGNVSYAGMITRMDRDVGKIVELLKRRGLDKNTLVIFTSDNGPDSGNNWFNSNGDLKGKKRDLYEGGIRVPMIAYWPETIAPNTESHHISAFWDIMPTFCQLANVAQCPANDGISFVASLLGNTKQQQEHDYLYWEFNERKGPIQAVRAGNWKLLRKLNKTPELYDLSKDIGETTNVASANPQIAKRLENYMDSARTEH</sequence>
<dbReference type="InterPro" id="IPR050738">
    <property type="entry name" value="Sulfatase"/>
</dbReference>
<evidence type="ECO:0000259" key="3">
    <source>
        <dbReference type="Pfam" id="PF00884"/>
    </source>
</evidence>
<keyword evidence="2" id="KW-0378">Hydrolase</keyword>
<dbReference type="InterPro" id="IPR000917">
    <property type="entry name" value="Sulfatase_N"/>
</dbReference>
<accession>A0ABT5FB56</accession>
<evidence type="ECO:0000313" key="4">
    <source>
        <dbReference type="EMBL" id="MDC2888781.1"/>
    </source>
</evidence>
<proteinExistence type="inferred from homology"/>
<keyword evidence="5" id="KW-1185">Reference proteome</keyword>
<dbReference type="InterPro" id="IPR017850">
    <property type="entry name" value="Alkaline_phosphatase_core_sf"/>
</dbReference>
<dbReference type="PANTHER" id="PTHR42693:SF53">
    <property type="entry name" value="ENDO-4-O-SULFATASE"/>
    <property type="match status" value="1"/>
</dbReference>
<dbReference type="SUPFAM" id="SSF53649">
    <property type="entry name" value="Alkaline phosphatase-like"/>
    <property type="match status" value="1"/>
</dbReference>
<evidence type="ECO:0000256" key="2">
    <source>
        <dbReference type="ARBA" id="ARBA00022801"/>
    </source>
</evidence>
<protein>
    <submittedName>
        <fullName evidence="4">Sulfatase-like hydrolase/transferase</fullName>
    </submittedName>
</protein>
<reference evidence="4 5" key="1">
    <citation type="submission" date="2023-01" db="EMBL/GenBank/DDBJ databases">
        <title>Psychrosphaera sp. nov., isolated from marine algae.</title>
        <authorList>
            <person name="Bayburt H."/>
            <person name="Choi B.J."/>
            <person name="Kim J.M."/>
            <person name="Choi D.G."/>
            <person name="Jeon C.O."/>
        </authorList>
    </citation>
    <scope>NUCLEOTIDE SEQUENCE [LARGE SCALE GENOMIC DNA]</scope>
    <source>
        <strain evidence="4 5">G1-22</strain>
    </source>
</reference>
<comment type="caution">
    <text evidence="4">The sequence shown here is derived from an EMBL/GenBank/DDBJ whole genome shotgun (WGS) entry which is preliminary data.</text>
</comment>
<gene>
    <name evidence="4" type="ORF">PN838_08345</name>
</gene>
<feature type="domain" description="Sulfatase N-terminal" evidence="3">
    <location>
        <begin position="7"/>
        <end position="179"/>
    </location>
</feature>
<comment type="similarity">
    <text evidence="1">Belongs to the sulfatase family.</text>
</comment>
<dbReference type="Gene3D" id="3.40.720.10">
    <property type="entry name" value="Alkaline Phosphatase, subunit A"/>
    <property type="match status" value="1"/>
</dbReference>
<dbReference type="EMBL" id="JAQOMS010000002">
    <property type="protein sequence ID" value="MDC2888781.1"/>
    <property type="molecule type" value="Genomic_DNA"/>
</dbReference>
<evidence type="ECO:0000256" key="1">
    <source>
        <dbReference type="ARBA" id="ARBA00008779"/>
    </source>
</evidence>